<keyword evidence="15" id="KW-1185">Reference proteome</keyword>
<dbReference type="GO" id="GO:0005886">
    <property type="term" value="C:plasma membrane"/>
    <property type="evidence" value="ECO:0007669"/>
    <property type="project" value="UniProtKB-SubCell"/>
</dbReference>
<evidence type="ECO:0000256" key="3">
    <source>
        <dbReference type="ARBA" id="ARBA00017876"/>
    </source>
</evidence>
<keyword evidence="7 12" id="KW-0653">Protein transport</keyword>
<name>A0A1I7NW39_9HYPH</name>
<evidence type="ECO:0000256" key="2">
    <source>
        <dbReference type="ARBA" id="ARBA00008445"/>
    </source>
</evidence>
<keyword evidence="8 12" id="KW-1133">Transmembrane helix</keyword>
<evidence type="ECO:0000256" key="1">
    <source>
        <dbReference type="ARBA" id="ARBA00004651"/>
    </source>
</evidence>
<dbReference type="AlphaFoldDB" id="A0A1I7NW39"/>
<dbReference type="Proteomes" id="UP000199423">
    <property type="component" value="Unassembled WGS sequence"/>
</dbReference>
<feature type="region of interest" description="Disordered" evidence="13">
    <location>
        <begin position="83"/>
        <end position="128"/>
    </location>
</feature>
<evidence type="ECO:0000256" key="12">
    <source>
        <dbReference type="RuleBase" id="RU365087"/>
    </source>
</evidence>
<dbReference type="GO" id="GO:0015450">
    <property type="term" value="F:protein-transporting ATPase activity"/>
    <property type="evidence" value="ECO:0007669"/>
    <property type="project" value="UniProtKB-UniRule"/>
</dbReference>
<evidence type="ECO:0000313" key="15">
    <source>
        <dbReference type="Proteomes" id="UP000199423"/>
    </source>
</evidence>
<comment type="caution">
    <text evidence="12">Lacks conserved residue(s) required for the propagation of feature annotation.</text>
</comment>
<dbReference type="EMBL" id="FPCH01000004">
    <property type="protein sequence ID" value="SFV38890.1"/>
    <property type="molecule type" value="Genomic_DNA"/>
</dbReference>
<dbReference type="PRINTS" id="PR01651">
    <property type="entry name" value="SECGEXPORT"/>
</dbReference>
<evidence type="ECO:0000256" key="4">
    <source>
        <dbReference type="ARBA" id="ARBA00022448"/>
    </source>
</evidence>
<evidence type="ECO:0000256" key="8">
    <source>
        <dbReference type="ARBA" id="ARBA00022989"/>
    </source>
</evidence>
<dbReference type="RefSeq" id="WP_092869402.1">
    <property type="nucleotide sequence ID" value="NZ_FPCH01000004.1"/>
</dbReference>
<evidence type="ECO:0000256" key="10">
    <source>
        <dbReference type="ARBA" id="ARBA00023136"/>
    </source>
</evidence>
<evidence type="ECO:0000256" key="13">
    <source>
        <dbReference type="SAM" id="MobiDB-lite"/>
    </source>
</evidence>
<dbReference type="NCBIfam" id="TIGR00810">
    <property type="entry name" value="secG"/>
    <property type="match status" value="1"/>
</dbReference>
<keyword evidence="4 12" id="KW-0813">Transport</keyword>
<evidence type="ECO:0000256" key="11">
    <source>
        <dbReference type="ARBA" id="ARBA00025182"/>
    </source>
</evidence>
<keyword evidence="10 12" id="KW-0472">Membrane</keyword>
<dbReference type="STRING" id="51670.SAMN04488557_3906"/>
<reference evidence="15" key="1">
    <citation type="submission" date="2016-10" db="EMBL/GenBank/DDBJ databases">
        <authorList>
            <person name="Varghese N."/>
            <person name="Submissions S."/>
        </authorList>
    </citation>
    <scope>NUCLEOTIDE SEQUENCE [LARGE SCALE GENOMIC DNA]</scope>
    <source>
        <strain evidence="15">DSM 1565</strain>
    </source>
</reference>
<gene>
    <name evidence="14" type="ORF">SAMN04488557_3906</name>
</gene>
<dbReference type="PANTHER" id="PTHR34182:SF1">
    <property type="entry name" value="PROTEIN-EXPORT MEMBRANE PROTEIN SECG"/>
    <property type="match status" value="1"/>
</dbReference>
<evidence type="ECO:0000256" key="5">
    <source>
        <dbReference type="ARBA" id="ARBA00022475"/>
    </source>
</evidence>
<protein>
    <recommendedName>
        <fullName evidence="3 12">Protein-export membrane protein SecG</fullName>
    </recommendedName>
</protein>
<feature type="transmembrane region" description="Helical" evidence="12">
    <location>
        <begin position="51"/>
        <end position="73"/>
    </location>
</feature>
<dbReference type="GO" id="GO:0043952">
    <property type="term" value="P:protein transport by the Sec complex"/>
    <property type="evidence" value="ECO:0007669"/>
    <property type="project" value="TreeGrafter"/>
</dbReference>
<dbReference type="GO" id="GO:0009306">
    <property type="term" value="P:protein secretion"/>
    <property type="evidence" value="ECO:0007669"/>
    <property type="project" value="UniProtKB-UniRule"/>
</dbReference>
<comment type="subcellular location">
    <subcellularLocation>
        <location evidence="1 12">Cell membrane</location>
        <topology evidence="1 12">Multi-pass membrane protein</topology>
    </subcellularLocation>
</comment>
<dbReference type="PANTHER" id="PTHR34182">
    <property type="entry name" value="PROTEIN-EXPORT MEMBRANE PROTEIN SECG"/>
    <property type="match status" value="1"/>
</dbReference>
<feature type="compositionally biased region" description="Basic and acidic residues" evidence="13">
    <location>
        <begin position="103"/>
        <end position="118"/>
    </location>
</feature>
<keyword evidence="5 12" id="KW-1003">Cell membrane</keyword>
<comment type="function">
    <text evidence="11 12">Involved in protein export. Participates in an early event of protein translocation.</text>
</comment>
<comment type="similarity">
    <text evidence="2 12">Belongs to the SecG family.</text>
</comment>
<proteinExistence type="inferred from homology"/>
<accession>A0A1I7NW39</accession>
<sequence length="128" mass="12434">MATVLLVIHLMIASALVAVVLLQKSEGGALGIGGGGGGGGFLTGRGTANLLTRTTAGLAAAFFATSILLTILANHSAPRGSVFDGVNAPASGTQAPAAGGEAPKAEPGRGGILDKLDAPRAPLVPQNQ</sequence>
<evidence type="ECO:0000256" key="7">
    <source>
        <dbReference type="ARBA" id="ARBA00022927"/>
    </source>
</evidence>
<dbReference type="Pfam" id="PF03840">
    <property type="entry name" value="SecG"/>
    <property type="match status" value="1"/>
</dbReference>
<evidence type="ECO:0000313" key="14">
    <source>
        <dbReference type="EMBL" id="SFV38890.1"/>
    </source>
</evidence>
<dbReference type="GO" id="GO:0065002">
    <property type="term" value="P:intracellular protein transmembrane transport"/>
    <property type="evidence" value="ECO:0007669"/>
    <property type="project" value="TreeGrafter"/>
</dbReference>
<evidence type="ECO:0000256" key="6">
    <source>
        <dbReference type="ARBA" id="ARBA00022692"/>
    </source>
</evidence>
<keyword evidence="9 12" id="KW-0811">Translocation</keyword>
<keyword evidence="6 12" id="KW-0812">Transmembrane</keyword>
<organism evidence="14 15">
    <name type="scientific">Hyphomicrobium facile</name>
    <dbReference type="NCBI Taxonomy" id="51670"/>
    <lineage>
        <taxon>Bacteria</taxon>
        <taxon>Pseudomonadati</taxon>
        <taxon>Pseudomonadota</taxon>
        <taxon>Alphaproteobacteria</taxon>
        <taxon>Hyphomicrobiales</taxon>
        <taxon>Hyphomicrobiaceae</taxon>
        <taxon>Hyphomicrobium</taxon>
    </lineage>
</organism>
<evidence type="ECO:0000256" key="9">
    <source>
        <dbReference type="ARBA" id="ARBA00023010"/>
    </source>
</evidence>
<dbReference type="InterPro" id="IPR004692">
    <property type="entry name" value="SecG"/>
</dbReference>